<name>A0ABD2JIF5_HETSC</name>
<dbReference type="Proteomes" id="UP001620645">
    <property type="component" value="Unassembled WGS sequence"/>
</dbReference>
<keyword evidence="1" id="KW-1133">Transmembrane helix</keyword>
<protein>
    <submittedName>
        <fullName evidence="2">Uncharacterized protein</fullName>
    </submittedName>
</protein>
<accession>A0ABD2JIF5</accession>
<comment type="caution">
    <text evidence="2">The sequence shown here is derived from an EMBL/GenBank/DDBJ whole genome shotgun (WGS) entry which is preliminary data.</text>
</comment>
<gene>
    <name evidence="2" type="ORF">niasHS_006842</name>
</gene>
<evidence type="ECO:0000256" key="1">
    <source>
        <dbReference type="SAM" id="Phobius"/>
    </source>
</evidence>
<keyword evidence="1" id="KW-0472">Membrane</keyword>
<evidence type="ECO:0000313" key="3">
    <source>
        <dbReference type="Proteomes" id="UP001620645"/>
    </source>
</evidence>
<dbReference type="PANTHER" id="PTHR28434:SF1">
    <property type="entry name" value="PROTEIN C3ORF33"/>
    <property type="match status" value="1"/>
</dbReference>
<dbReference type="InterPro" id="IPR042421">
    <property type="entry name" value="C3orf33-like"/>
</dbReference>
<feature type="transmembrane region" description="Helical" evidence="1">
    <location>
        <begin position="28"/>
        <end position="49"/>
    </location>
</feature>
<sequence>MPSTNANDGITSADDATRLRMVAPVDRYSALIVRGLIIGTGALGLGLFIRNSKLFAAFNHVKQIPQDYYQKGIIMKGIVRDLESNGIIKVEHRPAIRLPTLFGNKKSKMGENLNLRLAGIELSPVGIEYLQKEMQLKGRFVKFSVIKLAQTEPDIVEADITAKKGFARTPTLDNHWHREALQFNTNYSRLITRLLTCEKVAERRGLGLWERATWVERVQSYPSTAVQIFKHSVPAKLAVFSFELLRDLSMVLYSIAQNIYFICVELFKYCAFGYRKLSIGISKAFLIYTNAKRHLIQIGSKIGARQSPAGREIAATEEEQRK</sequence>
<dbReference type="EMBL" id="JBICCN010000143">
    <property type="protein sequence ID" value="KAL3090390.1"/>
    <property type="molecule type" value="Genomic_DNA"/>
</dbReference>
<dbReference type="PANTHER" id="PTHR28434">
    <property type="entry name" value="PROTEIN C3ORF33"/>
    <property type="match status" value="1"/>
</dbReference>
<keyword evidence="3" id="KW-1185">Reference proteome</keyword>
<dbReference type="AlphaFoldDB" id="A0ABD2JIF5"/>
<reference evidence="2 3" key="1">
    <citation type="submission" date="2024-10" db="EMBL/GenBank/DDBJ databases">
        <authorList>
            <person name="Kim D."/>
        </authorList>
    </citation>
    <scope>NUCLEOTIDE SEQUENCE [LARGE SCALE GENOMIC DNA]</scope>
    <source>
        <strain evidence="2">Taebaek</strain>
    </source>
</reference>
<keyword evidence="1" id="KW-0812">Transmembrane</keyword>
<organism evidence="2 3">
    <name type="scientific">Heterodera schachtii</name>
    <name type="common">Sugarbeet cyst nematode worm</name>
    <name type="synonym">Tylenchus schachtii</name>
    <dbReference type="NCBI Taxonomy" id="97005"/>
    <lineage>
        <taxon>Eukaryota</taxon>
        <taxon>Metazoa</taxon>
        <taxon>Ecdysozoa</taxon>
        <taxon>Nematoda</taxon>
        <taxon>Chromadorea</taxon>
        <taxon>Rhabditida</taxon>
        <taxon>Tylenchina</taxon>
        <taxon>Tylenchomorpha</taxon>
        <taxon>Tylenchoidea</taxon>
        <taxon>Heteroderidae</taxon>
        <taxon>Heteroderinae</taxon>
        <taxon>Heterodera</taxon>
    </lineage>
</organism>
<proteinExistence type="predicted"/>
<evidence type="ECO:0000313" key="2">
    <source>
        <dbReference type="EMBL" id="KAL3090390.1"/>
    </source>
</evidence>